<dbReference type="InterPro" id="IPR051448">
    <property type="entry name" value="CdaR-like_regulators"/>
</dbReference>
<dbReference type="InterPro" id="IPR041522">
    <property type="entry name" value="CdaR_GGDEF"/>
</dbReference>
<dbReference type="EMBL" id="JAEKNN010000010">
    <property type="protein sequence ID" value="MBJ7608321.1"/>
    <property type="molecule type" value="Genomic_DNA"/>
</dbReference>
<dbReference type="Proteomes" id="UP000614410">
    <property type="component" value="Unassembled WGS sequence"/>
</dbReference>
<evidence type="ECO:0000259" key="2">
    <source>
        <dbReference type="Pfam" id="PF13556"/>
    </source>
</evidence>
<evidence type="ECO:0000313" key="4">
    <source>
        <dbReference type="EMBL" id="MBJ7608321.1"/>
    </source>
</evidence>
<dbReference type="Pfam" id="PF17853">
    <property type="entry name" value="GGDEF_2"/>
    <property type="match status" value="1"/>
</dbReference>
<protein>
    <submittedName>
        <fullName evidence="4">Helix-turn-helix domain-containing protein</fullName>
    </submittedName>
</protein>
<dbReference type="PANTHER" id="PTHR33744">
    <property type="entry name" value="CARBOHYDRATE DIACID REGULATOR"/>
    <property type="match status" value="1"/>
</dbReference>
<dbReference type="Gene3D" id="1.10.10.2840">
    <property type="entry name" value="PucR C-terminal helix-turn-helix domain"/>
    <property type="match status" value="1"/>
</dbReference>
<proteinExistence type="inferred from homology"/>
<dbReference type="Pfam" id="PF13556">
    <property type="entry name" value="HTH_30"/>
    <property type="match status" value="1"/>
</dbReference>
<evidence type="ECO:0000256" key="1">
    <source>
        <dbReference type="ARBA" id="ARBA00006754"/>
    </source>
</evidence>
<feature type="domain" description="CdaR GGDEF-like" evidence="3">
    <location>
        <begin position="303"/>
        <end position="413"/>
    </location>
</feature>
<dbReference type="InterPro" id="IPR025736">
    <property type="entry name" value="PucR_C-HTH_dom"/>
</dbReference>
<dbReference type="AlphaFoldDB" id="A0A934KF13"/>
<name>A0A934KF13_9BACT</name>
<evidence type="ECO:0000313" key="5">
    <source>
        <dbReference type="Proteomes" id="UP000614410"/>
    </source>
</evidence>
<gene>
    <name evidence="4" type="ORF">JF887_02660</name>
</gene>
<dbReference type="InterPro" id="IPR042070">
    <property type="entry name" value="PucR_C-HTH_sf"/>
</dbReference>
<organism evidence="4 5">
    <name type="scientific">Candidatus Amunia macphersoniae</name>
    <dbReference type="NCBI Taxonomy" id="3127014"/>
    <lineage>
        <taxon>Bacteria</taxon>
        <taxon>Bacillati</taxon>
        <taxon>Candidatus Dormiibacterota</taxon>
        <taxon>Candidatus Dormibacteria</taxon>
        <taxon>Candidatus Aeolococcales</taxon>
        <taxon>Candidatus Aeolococcaceae</taxon>
        <taxon>Candidatus Amunia</taxon>
    </lineage>
</organism>
<evidence type="ECO:0000259" key="3">
    <source>
        <dbReference type="Pfam" id="PF17853"/>
    </source>
</evidence>
<reference evidence="4 5" key="1">
    <citation type="submission" date="2020-10" db="EMBL/GenBank/DDBJ databases">
        <title>Ca. Dormibacterota MAGs.</title>
        <authorList>
            <person name="Montgomery K."/>
        </authorList>
    </citation>
    <scope>NUCLEOTIDE SEQUENCE [LARGE SCALE GENOMIC DNA]</scope>
    <source>
        <strain evidence="4">Mitchell_Peninsula_5</strain>
    </source>
</reference>
<feature type="domain" description="PucR C-terminal helix-turn-helix" evidence="2">
    <location>
        <begin position="467"/>
        <end position="524"/>
    </location>
</feature>
<dbReference type="PANTHER" id="PTHR33744:SF17">
    <property type="entry name" value="CONSERVED PROTEIN"/>
    <property type="match status" value="1"/>
</dbReference>
<comment type="caution">
    <text evidence="4">The sequence shown here is derived from an EMBL/GenBank/DDBJ whole genome shotgun (WGS) entry which is preliminary data.</text>
</comment>
<accession>A0A934KF13</accession>
<comment type="similarity">
    <text evidence="1">Belongs to the CdaR family.</text>
</comment>
<sequence>MGTLGQLVETLRSCVIEVVVAPAGVDHEVCDVVIVGQGEAEDPRRGDLVLAVGMSDERSLLQLVSRLGVAHAAGLIVKGDQPTGRLSALAESAGIALMTVPISAAWLQVGILIRTALARDTPGSPWDSLGGAASGDLFAMANAVSALVDAPVTIEDSQSRVLAYSGRQEEADRPRVETILGRQIPEPHLQRLREARIFQRLRHETGVVYYEDPDRGVKPRAIVGVRAGDELLGSIWAVFEPPFRAEQEAALLDSSKVVAVHLLRHRLGVEVHRNLQNDLVGAVLNGGQMAADAAMRLSLYDVGYRVVALSCVEREGVDESLQLTRLWDLLSVHVSSVHPRAVTGLMRDVVYAILPLGKTAETGLAVARQTMERFFERASTRLQAPVLAGIGGHARAVAEIPRSKVDAEETLRVLRSRDVAPAQADIDDVRLQVMLLDLANLHAGQPLGRTKLTPLVEHDQQHHTEYVLTLREYLDAFGDLKRAARQLEIHPNTIRYRLRKLGEVSGIDLDDAEERLSLLLQLRLLRDA</sequence>